<dbReference type="EMBL" id="MLGG01000015">
    <property type="protein sequence ID" value="KAK1457716.1"/>
    <property type="molecule type" value="Genomic_DNA"/>
</dbReference>
<evidence type="ECO:0000313" key="2">
    <source>
        <dbReference type="EMBL" id="KAK1457716.1"/>
    </source>
</evidence>
<accession>A0AAI9XS85</accession>
<sequence>MGCHPALHRGTETYAYAPAGRLRKPESPQIAWVVLVGQWATCHLKPLANGSEKVAAPPIVHCALPPQRYLRIQSDPPPLEPYTTVSAAIRSLCLPGTLEIVEVEEAHREENPAEVDCGQTTGWSENACGVGGPGGADLGRPRFPSSLKSPDVVQPTEPTTAAGTKSDLDASTLAYLLHWQRYRMMACDSASYPMRQIHATSSLLFE</sequence>
<evidence type="ECO:0000256" key="1">
    <source>
        <dbReference type="SAM" id="MobiDB-lite"/>
    </source>
</evidence>
<name>A0AAI9XS85_9PEZI</name>
<proteinExistence type="predicted"/>
<protein>
    <submittedName>
        <fullName evidence="2">Uncharacterized protein</fullName>
    </submittedName>
</protein>
<reference evidence="2 3" key="1">
    <citation type="submission" date="2016-10" db="EMBL/GenBank/DDBJ databases">
        <title>The genome sequence of Colletotrichum fioriniae PJ7.</title>
        <authorList>
            <person name="Baroncelli R."/>
        </authorList>
    </citation>
    <scope>NUCLEOTIDE SEQUENCE [LARGE SCALE GENOMIC DNA]</scope>
    <source>
        <strain evidence="2">Col 31</strain>
    </source>
</reference>
<feature type="region of interest" description="Disordered" evidence="1">
    <location>
        <begin position="126"/>
        <end position="165"/>
    </location>
</feature>
<evidence type="ECO:0000313" key="3">
    <source>
        <dbReference type="Proteomes" id="UP001239795"/>
    </source>
</evidence>
<comment type="caution">
    <text evidence="2">The sequence shown here is derived from an EMBL/GenBank/DDBJ whole genome shotgun (WGS) entry which is preliminary data.</text>
</comment>
<dbReference type="Proteomes" id="UP001239795">
    <property type="component" value="Unassembled WGS sequence"/>
</dbReference>
<dbReference type="AlphaFoldDB" id="A0AAI9XS85"/>
<keyword evidence="3" id="KW-1185">Reference proteome</keyword>
<gene>
    <name evidence="2" type="ORF">CMEL01_15699</name>
</gene>
<organism evidence="2 3">
    <name type="scientific">Colletotrichum melonis</name>
    <dbReference type="NCBI Taxonomy" id="1209925"/>
    <lineage>
        <taxon>Eukaryota</taxon>
        <taxon>Fungi</taxon>
        <taxon>Dikarya</taxon>
        <taxon>Ascomycota</taxon>
        <taxon>Pezizomycotina</taxon>
        <taxon>Sordariomycetes</taxon>
        <taxon>Hypocreomycetidae</taxon>
        <taxon>Glomerellales</taxon>
        <taxon>Glomerellaceae</taxon>
        <taxon>Colletotrichum</taxon>
        <taxon>Colletotrichum acutatum species complex</taxon>
    </lineage>
</organism>